<name>A0A4Z0MLP4_9BACT</name>
<protein>
    <submittedName>
        <fullName evidence="1">Uncharacterized protein</fullName>
    </submittedName>
</protein>
<dbReference type="InterPro" id="IPR046558">
    <property type="entry name" value="DUF6712"/>
</dbReference>
<accession>A0A4Z0MLP4</accession>
<reference evidence="1 2" key="1">
    <citation type="submission" date="2019-04" db="EMBL/GenBank/DDBJ databases">
        <authorList>
            <person name="Feng G."/>
            <person name="Zhang J."/>
            <person name="Zhu H."/>
        </authorList>
    </citation>
    <scope>NUCLEOTIDE SEQUENCE [LARGE SCALE GENOMIC DNA]</scope>
    <source>
        <strain evidence="1 2">JCM 19491</strain>
    </source>
</reference>
<comment type="caution">
    <text evidence="1">The sequence shown here is derived from an EMBL/GenBank/DDBJ whole genome shotgun (WGS) entry which is preliminary data.</text>
</comment>
<dbReference type="OrthoDB" id="881271at2"/>
<keyword evidence="2" id="KW-1185">Reference proteome</keyword>
<dbReference type="RefSeq" id="WP_135530465.1">
    <property type="nucleotide sequence ID" value="NZ_SRKZ01000003.1"/>
</dbReference>
<gene>
    <name evidence="1" type="ORF">EU557_10725</name>
</gene>
<dbReference type="EMBL" id="SRKZ01000003">
    <property type="protein sequence ID" value="TGD80310.1"/>
    <property type="molecule type" value="Genomic_DNA"/>
</dbReference>
<proteinExistence type="predicted"/>
<evidence type="ECO:0000313" key="2">
    <source>
        <dbReference type="Proteomes" id="UP000298284"/>
    </source>
</evidence>
<sequence>MEPLLLSLEDFKPYCDLPENMRLERMAPHIREAQRRLKPLLGEQLLAELVRQHKAEALSGDYVELHSHAVPALVHATLAAFWPFSQATLTSAGLRQKDSQYSSAVDARTLATQASVYDGRALSYEVELRTWLIANASSFAGFYPDRAHCGDSQPAARTATVVVQAIGRPAYRR</sequence>
<evidence type="ECO:0000313" key="1">
    <source>
        <dbReference type="EMBL" id="TGD80310.1"/>
    </source>
</evidence>
<dbReference type="Proteomes" id="UP000298284">
    <property type="component" value="Unassembled WGS sequence"/>
</dbReference>
<organism evidence="1 2">
    <name type="scientific">Hymenobacter wooponensis</name>
    <dbReference type="NCBI Taxonomy" id="1525360"/>
    <lineage>
        <taxon>Bacteria</taxon>
        <taxon>Pseudomonadati</taxon>
        <taxon>Bacteroidota</taxon>
        <taxon>Cytophagia</taxon>
        <taxon>Cytophagales</taxon>
        <taxon>Hymenobacteraceae</taxon>
        <taxon>Hymenobacter</taxon>
    </lineage>
</organism>
<dbReference type="AlphaFoldDB" id="A0A4Z0MLP4"/>
<dbReference type="Pfam" id="PF20459">
    <property type="entry name" value="DUF6712"/>
    <property type="match status" value="1"/>
</dbReference>